<name>A0ABQ7H163_DUNSA</name>
<organism evidence="2 3">
    <name type="scientific">Dunaliella salina</name>
    <name type="common">Green alga</name>
    <name type="synonym">Protococcus salinus</name>
    <dbReference type="NCBI Taxonomy" id="3046"/>
    <lineage>
        <taxon>Eukaryota</taxon>
        <taxon>Viridiplantae</taxon>
        <taxon>Chlorophyta</taxon>
        <taxon>core chlorophytes</taxon>
        <taxon>Chlorophyceae</taxon>
        <taxon>CS clade</taxon>
        <taxon>Chlamydomonadales</taxon>
        <taxon>Dunaliellaceae</taxon>
        <taxon>Dunaliella</taxon>
    </lineage>
</organism>
<sequence>MAAINATPLNATVSGRMEDPIEHQQEQGLKGPLRDGLEAVLKDQDRIRDLYLQYKACPKKEYDVESVSKNMYYAKLLVGAASQHMSAVEKVLYPMIKWKVDPRKGAQILHDMVYMESKVSRNILDFLDSHYEPKTADDFLLYDEQMGAYTAHLDRVFNNEKTQVVGRLSSVLNAQEKDTLFEQWVRALGESSEHPYRPPSPVEKVVQGAKDTASGEQ</sequence>
<reference evidence="2" key="1">
    <citation type="submission" date="2017-08" db="EMBL/GenBank/DDBJ databases">
        <authorList>
            <person name="Polle J.E."/>
            <person name="Barry K."/>
            <person name="Cushman J."/>
            <person name="Schmutz J."/>
            <person name="Tran D."/>
            <person name="Hathwaick L.T."/>
            <person name="Yim W.C."/>
            <person name="Jenkins J."/>
            <person name="Mckie-Krisberg Z.M."/>
            <person name="Prochnik S."/>
            <person name="Lindquist E."/>
            <person name="Dockter R.B."/>
            <person name="Adam C."/>
            <person name="Molina H."/>
            <person name="Bunkerborg J."/>
            <person name="Jin E."/>
            <person name="Buchheim M."/>
            <person name="Magnuson J."/>
        </authorList>
    </citation>
    <scope>NUCLEOTIDE SEQUENCE</scope>
    <source>
        <strain evidence="2">CCAP 19/18</strain>
    </source>
</reference>
<comment type="caution">
    <text evidence="2">The sequence shown here is derived from an EMBL/GenBank/DDBJ whole genome shotgun (WGS) entry which is preliminary data.</text>
</comment>
<evidence type="ECO:0000313" key="2">
    <source>
        <dbReference type="EMBL" id="KAF5840597.1"/>
    </source>
</evidence>
<dbReference type="EMBL" id="MU069508">
    <property type="protein sequence ID" value="KAF5840597.1"/>
    <property type="molecule type" value="Genomic_DNA"/>
</dbReference>
<evidence type="ECO:0000313" key="3">
    <source>
        <dbReference type="Proteomes" id="UP000815325"/>
    </source>
</evidence>
<accession>A0ABQ7H163</accession>
<gene>
    <name evidence="2" type="ORF">DUNSADRAFT_16112</name>
</gene>
<feature type="region of interest" description="Disordered" evidence="1">
    <location>
        <begin position="191"/>
        <end position="217"/>
    </location>
</feature>
<dbReference type="Proteomes" id="UP000815325">
    <property type="component" value="Unassembled WGS sequence"/>
</dbReference>
<protein>
    <submittedName>
        <fullName evidence="2">Uncharacterized protein</fullName>
    </submittedName>
</protein>
<keyword evidence="3" id="KW-1185">Reference proteome</keyword>
<proteinExistence type="predicted"/>
<evidence type="ECO:0000256" key="1">
    <source>
        <dbReference type="SAM" id="MobiDB-lite"/>
    </source>
</evidence>